<reference evidence="2" key="2">
    <citation type="submission" date="2020-11" db="EMBL/GenBank/DDBJ databases">
        <authorList>
            <person name="Cecchin M."/>
            <person name="Marcolungo L."/>
            <person name="Rossato M."/>
            <person name="Girolomoni L."/>
            <person name="Cosentino E."/>
            <person name="Cuine S."/>
            <person name="Li-Beisson Y."/>
            <person name="Delledonne M."/>
            <person name="Ballottari M."/>
        </authorList>
    </citation>
    <scope>NUCLEOTIDE SEQUENCE</scope>
    <source>
        <strain evidence="2">211/11P</strain>
        <tissue evidence="2">Whole cell</tissue>
    </source>
</reference>
<keyword evidence="3" id="KW-1185">Reference proteome</keyword>
<dbReference type="OrthoDB" id="2161133at2759"/>
<proteinExistence type="predicted"/>
<evidence type="ECO:0008006" key="4">
    <source>
        <dbReference type="Google" id="ProtNLM"/>
    </source>
</evidence>
<name>A0A9D4YZQ6_CHLVU</name>
<dbReference type="Proteomes" id="UP001055712">
    <property type="component" value="Unassembled WGS sequence"/>
</dbReference>
<comment type="caution">
    <text evidence="2">The sequence shown here is derived from an EMBL/GenBank/DDBJ whole genome shotgun (WGS) entry which is preliminary data.</text>
</comment>
<dbReference type="Gene3D" id="3.50.50.60">
    <property type="entry name" value="FAD/NAD(P)-binding domain"/>
    <property type="match status" value="1"/>
</dbReference>
<evidence type="ECO:0000313" key="3">
    <source>
        <dbReference type="Proteomes" id="UP001055712"/>
    </source>
</evidence>
<sequence>MESEIGAVSYDHGAQFFTARSTEFQREVAELQAAGVVAEWTGRHARITADGSCQLLAQTRSTSSNGGAGFCGSLDGLPLYVGTPTNSALCQHLGQQLAQQQGVIVEQGVKVQAVERLGGGCGTSGSRWRLRGTRQGRGAADAGTDGQEDLGAYDTVVLADGMTLLPGSAGHISGIEQAATSLAQLAASVAAATPQPCFALMLAWRQPLPGVPFDSASFDAGSSSSVDGSSGSRGASSGSSSAAFQWIACDSSKPGRPQDAQCWVALTSPQRTQQLLESYPLVVDGKFQPQTEQLRAAVAAELLSDFTALMQPFVEGVLPPPASCHAQRWGRAFVASPLGAEFLFLPSQRLALCGDVTAGSSIESAWRSGRAAGDAVAAMLLASAL</sequence>
<dbReference type="PANTHER" id="PTHR16128">
    <property type="entry name" value="FAD/NAD(P)-BINDING OXIDOREDUCTASE FAMILY PROTEIN"/>
    <property type="match status" value="1"/>
</dbReference>
<reference evidence="2" key="1">
    <citation type="journal article" date="2019" name="Plant J.">
        <title>Chlorella vulgaris genome assembly and annotation reveals the molecular basis for metabolic acclimation to high light conditions.</title>
        <authorList>
            <person name="Cecchin M."/>
            <person name="Marcolungo L."/>
            <person name="Rossato M."/>
            <person name="Girolomoni L."/>
            <person name="Cosentino E."/>
            <person name="Cuine S."/>
            <person name="Li-Beisson Y."/>
            <person name="Delledonne M."/>
            <person name="Ballottari M."/>
        </authorList>
    </citation>
    <scope>NUCLEOTIDE SEQUENCE</scope>
    <source>
        <strain evidence="2">211/11P</strain>
    </source>
</reference>
<evidence type="ECO:0000313" key="2">
    <source>
        <dbReference type="EMBL" id="KAI3434661.1"/>
    </source>
</evidence>
<dbReference type="PANTHER" id="PTHR16128:SF5">
    <property type="entry name" value="FAD_NAD(P)-BINDING OXIDOREDUCTASE FAMILY PROTEIN"/>
    <property type="match status" value="1"/>
</dbReference>
<feature type="region of interest" description="Disordered" evidence="1">
    <location>
        <begin position="219"/>
        <end position="239"/>
    </location>
</feature>
<organism evidence="2 3">
    <name type="scientific">Chlorella vulgaris</name>
    <name type="common">Green alga</name>
    <dbReference type="NCBI Taxonomy" id="3077"/>
    <lineage>
        <taxon>Eukaryota</taxon>
        <taxon>Viridiplantae</taxon>
        <taxon>Chlorophyta</taxon>
        <taxon>core chlorophytes</taxon>
        <taxon>Trebouxiophyceae</taxon>
        <taxon>Chlorellales</taxon>
        <taxon>Chlorellaceae</taxon>
        <taxon>Chlorella clade</taxon>
        <taxon>Chlorella</taxon>
    </lineage>
</organism>
<accession>A0A9D4YZQ6</accession>
<dbReference type="InterPro" id="IPR036188">
    <property type="entry name" value="FAD/NAD-bd_sf"/>
</dbReference>
<dbReference type="AlphaFoldDB" id="A0A9D4YZQ6"/>
<dbReference type="SUPFAM" id="SSF51905">
    <property type="entry name" value="FAD/NAD(P)-binding domain"/>
    <property type="match status" value="1"/>
</dbReference>
<protein>
    <recommendedName>
        <fullName evidence="4">Amine oxidase domain-containing protein</fullName>
    </recommendedName>
</protein>
<gene>
    <name evidence="2" type="ORF">D9Q98_002725</name>
</gene>
<evidence type="ECO:0000256" key="1">
    <source>
        <dbReference type="SAM" id="MobiDB-lite"/>
    </source>
</evidence>
<dbReference type="Gene3D" id="3.90.660.10">
    <property type="match status" value="1"/>
</dbReference>
<dbReference type="EMBL" id="SIDB01000003">
    <property type="protein sequence ID" value="KAI3434661.1"/>
    <property type="molecule type" value="Genomic_DNA"/>
</dbReference>